<dbReference type="GO" id="GO:0046872">
    <property type="term" value="F:metal ion binding"/>
    <property type="evidence" value="ECO:0007669"/>
    <property type="project" value="UniProtKB-KW"/>
</dbReference>
<dbReference type="GO" id="GO:0042586">
    <property type="term" value="F:peptide deformylase activity"/>
    <property type="evidence" value="ECO:0007669"/>
    <property type="project" value="UniProtKB-UniRule"/>
</dbReference>
<reference evidence="4 5" key="1">
    <citation type="journal article" date="2013" name="Genome Announc.">
        <title>Genome Sequence of the Sulfate-Reducing Bacterium Desulfotomaculum hydrothermale Lam5(T).</title>
        <authorList>
            <person name="Amin O."/>
            <person name="Fardeau M.L."/>
            <person name="Valette O."/>
            <person name="Hirschler-Rea A."/>
            <person name="Barbe V."/>
            <person name="Medigue C."/>
            <person name="Vacherie B."/>
            <person name="Ollivier B."/>
            <person name="Bertin P.N."/>
            <person name="Dolla A."/>
        </authorList>
    </citation>
    <scope>NUCLEOTIDE SEQUENCE [LARGE SCALE GENOMIC DNA]</scope>
    <source>
        <strain evidence="5">Lam5 / DSM 18033</strain>
    </source>
</reference>
<feature type="active site" evidence="3">
    <location>
        <position position="131"/>
    </location>
</feature>
<evidence type="ECO:0000256" key="2">
    <source>
        <dbReference type="ARBA" id="ARBA00023004"/>
    </source>
</evidence>
<keyword evidence="3 4" id="KW-0378">Hydrolase</keyword>
<sequence length="151" mass="16254">MAVYQIVEIGDPVLREKAKPVKEVTPHILKLLDNMADTMYAAKGVGLAAPQIGVSKRVIVVDVGEGLVELINPEIVEASGQAVDTEGCLSVPGMIGEVARADKLIVKGLNRQGKEVVYQAKGFMARALQHEIDHLEGIIFVDKASNLRKAE</sequence>
<protein>
    <recommendedName>
        <fullName evidence="3">Peptide deformylase</fullName>
        <shortName evidence="3">PDF</shortName>
        <ecNumber evidence="3">3.5.1.88</ecNumber>
    </recommendedName>
    <alternativeName>
        <fullName evidence="3">Polypeptide deformylase</fullName>
    </alternativeName>
</protein>
<keyword evidence="3" id="KW-0479">Metal-binding</keyword>
<keyword evidence="3" id="KW-0648">Protein biosynthesis</keyword>
<comment type="similarity">
    <text evidence="1 3">Belongs to the polypeptide deformylase family.</text>
</comment>
<keyword evidence="5" id="KW-1185">Reference proteome</keyword>
<accession>K8EEH2</accession>
<dbReference type="AlphaFoldDB" id="K8EEH2"/>
<name>K8EEH2_9FIRM</name>
<gene>
    <name evidence="3 4" type="primary">def</name>
    <name evidence="4" type="ORF">DESHY_110130</name>
</gene>
<dbReference type="OrthoDB" id="9784988at2"/>
<dbReference type="InterPro" id="IPR036821">
    <property type="entry name" value="Peptide_deformylase_sf"/>
</dbReference>
<dbReference type="CDD" id="cd00487">
    <property type="entry name" value="Pep_deformylase"/>
    <property type="match status" value="1"/>
</dbReference>
<evidence type="ECO:0000313" key="4">
    <source>
        <dbReference type="EMBL" id="CCO07186.1"/>
    </source>
</evidence>
<dbReference type="SUPFAM" id="SSF56420">
    <property type="entry name" value="Peptide deformylase"/>
    <property type="match status" value="1"/>
</dbReference>
<dbReference type="PANTHER" id="PTHR10458">
    <property type="entry name" value="PEPTIDE DEFORMYLASE"/>
    <property type="match status" value="1"/>
</dbReference>
<feature type="binding site" evidence="3">
    <location>
        <position position="130"/>
    </location>
    <ligand>
        <name>Fe cation</name>
        <dbReference type="ChEBI" id="CHEBI:24875"/>
    </ligand>
</feature>
<dbReference type="GO" id="GO:0006412">
    <property type="term" value="P:translation"/>
    <property type="evidence" value="ECO:0007669"/>
    <property type="project" value="UniProtKB-UniRule"/>
</dbReference>
<proteinExistence type="inferred from homology"/>
<dbReference type="Pfam" id="PF01327">
    <property type="entry name" value="Pep_deformylase"/>
    <property type="match status" value="1"/>
</dbReference>
<keyword evidence="2 3" id="KW-0408">Iron</keyword>
<dbReference type="NCBIfam" id="NF001159">
    <property type="entry name" value="PRK00150.1-3"/>
    <property type="match status" value="1"/>
</dbReference>
<dbReference type="eggNOG" id="COG0242">
    <property type="taxonomic scope" value="Bacteria"/>
</dbReference>
<evidence type="ECO:0000313" key="5">
    <source>
        <dbReference type="Proteomes" id="UP000009315"/>
    </source>
</evidence>
<dbReference type="EC" id="3.5.1.88" evidence="3"/>
<feature type="binding site" evidence="3">
    <location>
        <position position="134"/>
    </location>
    <ligand>
        <name>Fe cation</name>
        <dbReference type="ChEBI" id="CHEBI:24875"/>
    </ligand>
</feature>
<dbReference type="PRINTS" id="PR01576">
    <property type="entry name" value="PDEFORMYLASE"/>
</dbReference>
<dbReference type="InterPro" id="IPR023635">
    <property type="entry name" value="Peptide_deformylase"/>
</dbReference>
<dbReference type="Gene3D" id="3.90.45.10">
    <property type="entry name" value="Peptide deformylase"/>
    <property type="match status" value="1"/>
</dbReference>
<organism evidence="4 5">
    <name type="scientific">Desulforamulus hydrothermalis Lam5 = DSM 18033</name>
    <dbReference type="NCBI Taxonomy" id="1121428"/>
    <lineage>
        <taxon>Bacteria</taxon>
        <taxon>Bacillati</taxon>
        <taxon>Bacillota</taxon>
        <taxon>Clostridia</taxon>
        <taxon>Eubacteriales</taxon>
        <taxon>Peptococcaceae</taxon>
        <taxon>Desulforamulus</taxon>
    </lineage>
</organism>
<dbReference type="HAMAP" id="MF_00163">
    <property type="entry name" value="Pep_deformylase"/>
    <property type="match status" value="1"/>
</dbReference>
<comment type="cofactor">
    <cofactor evidence="3">
        <name>Fe(2+)</name>
        <dbReference type="ChEBI" id="CHEBI:29033"/>
    </cofactor>
    <text evidence="3">Binds 1 Fe(2+) ion.</text>
</comment>
<dbReference type="NCBIfam" id="TIGR00079">
    <property type="entry name" value="pept_deformyl"/>
    <property type="match status" value="1"/>
</dbReference>
<comment type="function">
    <text evidence="3">Removes the formyl group from the N-terminal Met of newly synthesized proteins. Requires at least a dipeptide for an efficient rate of reaction. N-terminal L-methionine is a prerequisite for activity but the enzyme has broad specificity at other positions.</text>
</comment>
<dbReference type="STRING" id="1121428.DESHY_110130"/>
<dbReference type="PIRSF" id="PIRSF004749">
    <property type="entry name" value="Pep_def"/>
    <property type="match status" value="1"/>
</dbReference>
<evidence type="ECO:0000256" key="1">
    <source>
        <dbReference type="ARBA" id="ARBA00010759"/>
    </source>
</evidence>
<dbReference type="RefSeq" id="WP_008409966.1">
    <property type="nucleotide sequence ID" value="NZ_CAOS01000003.1"/>
</dbReference>
<comment type="catalytic activity">
    <reaction evidence="3">
        <text>N-terminal N-formyl-L-methionyl-[peptide] + H2O = N-terminal L-methionyl-[peptide] + formate</text>
        <dbReference type="Rhea" id="RHEA:24420"/>
        <dbReference type="Rhea" id="RHEA-COMP:10639"/>
        <dbReference type="Rhea" id="RHEA-COMP:10640"/>
        <dbReference type="ChEBI" id="CHEBI:15377"/>
        <dbReference type="ChEBI" id="CHEBI:15740"/>
        <dbReference type="ChEBI" id="CHEBI:49298"/>
        <dbReference type="ChEBI" id="CHEBI:64731"/>
        <dbReference type="EC" id="3.5.1.88"/>
    </reaction>
</comment>
<dbReference type="Proteomes" id="UP000009315">
    <property type="component" value="Unassembled WGS sequence"/>
</dbReference>
<comment type="caution">
    <text evidence="4">The sequence shown here is derived from an EMBL/GenBank/DDBJ whole genome shotgun (WGS) entry which is preliminary data.</text>
</comment>
<evidence type="ECO:0000256" key="3">
    <source>
        <dbReference type="HAMAP-Rule" id="MF_00163"/>
    </source>
</evidence>
<dbReference type="EMBL" id="CAOS01000003">
    <property type="protein sequence ID" value="CCO07186.1"/>
    <property type="molecule type" value="Genomic_DNA"/>
</dbReference>
<feature type="binding site" evidence="3">
    <location>
        <position position="88"/>
    </location>
    <ligand>
        <name>Fe cation</name>
        <dbReference type="ChEBI" id="CHEBI:24875"/>
    </ligand>
</feature>
<dbReference type="PANTHER" id="PTHR10458:SF22">
    <property type="entry name" value="PEPTIDE DEFORMYLASE"/>
    <property type="match status" value="1"/>
</dbReference>